<protein>
    <submittedName>
        <fullName evidence="1">Uncharacterized protein</fullName>
    </submittedName>
</protein>
<sequence length="455" mass="51122">MSIANNPIGDEILKIIKDRETVRYAYKYFAFIHMPDNNDLTYQALKVLTIDYNRDYENNISDEVTCTLMVSPGTWSDIIYPHVKNLEISIVRGIAGASGTGGGTITRYKAYCKNPQNYRKTNAHLQAHSTQDIDRQGTVNIEFQLVPILIEKLLPVQIGCNVVDATIGDTLKSLLYSESTKVEGLDQYDQLQGVDMVDADNTDQYTNIPIPDGVKLTNLPNYLQKFGYGIYKHGIGHYIQNGFWYVYPRLKDKREDSQVRYINIYLSNKDIMKYADITYSRKGEDLYIIGTLDGESNTNVSATLLNEGNGVRAVNPATQNTEETVKVENNKAILNRNQSVNEFIVQNSPTGTNNVPLKIGDKDTNIYEQVAKVQGRLGKMFGITWQNSNPDLVKPGSLVRVHYAVSSTEQAMVEGVVLKAHHYSHALNNNMKGEDYATVTGLFIYSIQVNNQDTQ</sequence>
<dbReference type="EMBL" id="BK015301">
    <property type="protein sequence ID" value="DAE00320.1"/>
    <property type="molecule type" value="Genomic_DNA"/>
</dbReference>
<evidence type="ECO:0000313" key="1">
    <source>
        <dbReference type="EMBL" id="DAE00320.1"/>
    </source>
</evidence>
<organism evidence="1">
    <name type="scientific">Myoviridae sp. ctLnO19</name>
    <dbReference type="NCBI Taxonomy" id="2825085"/>
    <lineage>
        <taxon>Viruses</taxon>
        <taxon>Duplodnaviria</taxon>
        <taxon>Heunggongvirae</taxon>
        <taxon>Uroviricota</taxon>
        <taxon>Caudoviricetes</taxon>
    </lineage>
</organism>
<name>A0A8S5P111_9CAUD</name>
<accession>A0A8S5P111</accession>
<reference evidence="1" key="1">
    <citation type="journal article" date="2021" name="Proc. Natl. Acad. Sci. U.S.A.">
        <title>A Catalog of Tens of Thousands of Viruses from Human Metagenomes Reveals Hidden Associations with Chronic Diseases.</title>
        <authorList>
            <person name="Tisza M.J."/>
            <person name="Buck C.B."/>
        </authorList>
    </citation>
    <scope>NUCLEOTIDE SEQUENCE</scope>
    <source>
        <strain evidence="1">CtLnO19</strain>
    </source>
</reference>
<proteinExistence type="predicted"/>